<proteinExistence type="predicted"/>
<keyword evidence="2" id="KW-1185">Reference proteome</keyword>
<evidence type="ECO:0000313" key="1">
    <source>
        <dbReference type="EMBL" id="RHZ55837.1"/>
    </source>
</evidence>
<name>A0A397GYV0_9GLOM</name>
<protein>
    <submittedName>
        <fullName evidence="1">Uncharacterized protein</fullName>
    </submittedName>
</protein>
<organism evidence="1 2">
    <name type="scientific">Diversispora epigaea</name>
    <dbReference type="NCBI Taxonomy" id="1348612"/>
    <lineage>
        <taxon>Eukaryota</taxon>
        <taxon>Fungi</taxon>
        <taxon>Fungi incertae sedis</taxon>
        <taxon>Mucoromycota</taxon>
        <taxon>Glomeromycotina</taxon>
        <taxon>Glomeromycetes</taxon>
        <taxon>Diversisporales</taxon>
        <taxon>Diversisporaceae</taxon>
        <taxon>Diversispora</taxon>
    </lineage>
</organism>
<dbReference type="AlphaFoldDB" id="A0A397GYV0"/>
<gene>
    <name evidence="1" type="ORF">Glove_410g83</name>
</gene>
<sequence>MSLKEDYRENFVEDVRIDALNVAARFSYIEGNDLEQSMDMLSIIHSIGIEPISIPYLPS</sequence>
<accession>A0A397GYV0</accession>
<dbReference type="EMBL" id="PQFF01000364">
    <property type="protein sequence ID" value="RHZ55837.1"/>
    <property type="molecule type" value="Genomic_DNA"/>
</dbReference>
<comment type="caution">
    <text evidence="1">The sequence shown here is derived from an EMBL/GenBank/DDBJ whole genome shotgun (WGS) entry which is preliminary data.</text>
</comment>
<reference evidence="1 2" key="1">
    <citation type="submission" date="2018-08" db="EMBL/GenBank/DDBJ databases">
        <title>Genome and evolution of the arbuscular mycorrhizal fungus Diversispora epigaea (formerly Glomus versiforme) and its bacterial endosymbionts.</title>
        <authorList>
            <person name="Sun X."/>
            <person name="Fei Z."/>
            <person name="Harrison M."/>
        </authorList>
    </citation>
    <scope>NUCLEOTIDE SEQUENCE [LARGE SCALE GENOMIC DNA]</scope>
    <source>
        <strain evidence="1 2">IT104</strain>
    </source>
</reference>
<dbReference type="Proteomes" id="UP000266861">
    <property type="component" value="Unassembled WGS sequence"/>
</dbReference>
<evidence type="ECO:0000313" key="2">
    <source>
        <dbReference type="Proteomes" id="UP000266861"/>
    </source>
</evidence>